<dbReference type="EMBL" id="CP022048">
    <property type="protein sequence ID" value="ASE38926.1"/>
    <property type="molecule type" value="Genomic_DNA"/>
</dbReference>
<evidence type="ECO:0000313" key="3">
    <source>
        <dbReference type="EMBL" id="SPU55622.1"/>
    </source>
</evidence>
<dbReference type="Proteomes" id="UP000197050">
    <property type="component" value="Chromosome"/>
</dbReference>
<protein>
    <submittedName>
        <fullName evidence="1">Uncharacterized protein</fullName>
    </submittedName>
</protein>
<reference evidence="3 5" key="3">
    <citation type="submission" date="2018-06" db="EMBL/GenBank/DDBJ databases">
        <authorList>
            <consortium name="Pathogen Informatics"/>
            <person name="Doyle S."/>
        </authorList>
    </citation>
    <scope>NUCLEOTIDE SEQUENCE [LARGE SCALE GENOMIC DNA]</scope>
    <source>
        <strain evidence="3 5">NCTC11166</strain>
    </source>
</reference>
<evidence type="ECO:0000313" key="4">
    <source>
        <dbReference type="Proteomes" id="UP000197050"/>
    </source>
</evidence>
<accession>A0A1Z3U6L2</accession>
<keyword evidence="6" id="KW-1185">Reference proteome</keyword>
<sequence length="107" mass="11616">MSAFTIVTTSAVQGSEAAEVNTLTDDFSDASEAVGYARRMADEMIDMADQLLLDFDYSNVGVYEGDLLDEDVTPDHPALIGVWVLDEEGSAFVPAEEFRQGSTEVEN</sequence>
<organism evidence="1 4">
    <name type="scientific">Brevundimonas vesicularis</name>
    <name type="common">Pseudomonas vesicularis</name>
    <dbReference type="NCBI Taxonomy" id="41276"/>
    <lineage>
        <taxon>Bacteria</taxon>
        <taxon>Pseudomonadati</taxon>
        <taxon>Pseudomonadota</taxon>
        <taxon>Alphaproteobacteria</taxon>
        <taxon>Caulobacterales</taxon>
        <taxon>Caulobacteraceae</taxon>
        <taxon>Brevundimonas</taxon>
    </lineage>
</organism>
<reference evidence="1" key="2">
    <citation type="submission" date="2017-12" db="EMBL/GenBank/DDBJ databases">
        <title>FDA dAtabase for Regulatory Grade micrObial Sequences (FDA-ARGOS): Supporting development and validation of Infectious Disease Dx tests.</title>
        <authorList>
            <person name="Campos J."/>
            <person name="Goldberg B."/>
            <person name="Tallon L."/>
            <person name="Sadzewicz L."/>
            <person name="Sengamalay N."/>
            <person name="Ott S."/>
            <person name="Godinez A."/>
            <person name="Nagaraj S."/>
            <person name="Vavikolanu K."/>
            <person name="Vyas G."/>
            <person name="Nadendla S."/>
            <person name="Aluvathingal J."/>
            <person name="Geyer C."/>
            <person name="Nandy P."/>
            <person name="Hobson J."/>
            <person name="Sichtig H."/>
        </authorList>
    </citation>
    <scope>NUCLEOTIDE SEQUENCE</scope>
    <source>
        <strain evidence="1">FDAARGOS_289</strain>
    </source>
</reference>
<name>A0A1Z3U6L2_BREVE</name>
<gene>
    <name evidence="1" type="ORF">CEP68_05120</name>
    <name evidence="3" type="ORF">NCTC11166_03023</name>
    <name evidence="2" type="ORF">NJD11_13005</name>
</gene>
<evidence type="ECO:0000313" key="1">
    <source>
        <dbReference type="EMBL" id="ASE38926.1"/>
    </source>
</evidence>
<reference evidence="2" key="4">
    <citation type="submission" date="2022-06" db="EMBL/GenBank/DDBJ databases">
        <authorList>
            <person name="Hesketh-Best P.J."/>
            <person name="Koch M.J."/>
        </authorList>
    </citation>
    <scope>NUCLEOTIDE SEQUENCE</scope>
    <source>
        <strain evidence="2">PC206-O</strain>
    </source>
</reference>
<dbReference type="RefSeq" id="WP_055803275.1">
    <property type="nucleotide sequence ID" value="NZ_CP022048.2"/>
</dbReference>
<evidence type="ECO:0000313" key="5">
    <source>
        <dbReference type="Proteomes" id="UP000251186"/>
    </source>
</evidence>
<dbReference type="Proteomes" id="UP001272940">
    <property type="component" value="Unassembled WGS sequence"/>
</dbReference>
<dbReference type="AlphaFoldDB" id="A0A1Z3U6L2"/>
<dbReference type="GeneID" id="34014885"/>
<dbReference type="KEGG" id="bvc:CEP68_05120"/>
<reference evidence="4" key="1">
    <citation type="submission" date="2017-06" db="EMBL/GenBank/DDBJ databases">
        <title>FDA dAtabase for Regulatory Grade micrObial Sequences (FDA-ARGOS): Supporting development and validation of Infectious Disease Dx tests.</title>
        <authorList>
            <person name="Minogue T."/>
            <person name="Wolcott M."/>
            <person name="Wasieloski L."/>
            <person name="Aguilar W."/>
            <person name="Moore D."/>
            <person name="Tallon L."/>
            <person name="Sadzewicz L."/>
            <person name="Sengamalay N."/>
            <person name="Ott S."/>
            <person name="Godinez A."/>
            <person name="Nagaraj S."/>
            <person name="Nadendla S."/>
            <person name="Geyer C."/>
            <person name="Sichtig H."/>
        </authorList>
    </citation>
    <scope>NUCLEOTIDE SEQUENCE [LARGE SCALE GENOMIC DNA]</scope>
    <source>
        <strain evidence="4">FDAARGOS_289</strain>
    </source>
</reference>
<evidence type="ECO:0000313" key="6">
    <source>
        <dbReference type="Proteomes" id="UP001272940"/>
    </source>
</evidence>
<dbReference type="EMBL" id="UAQP01000014">
    <property type="protein sequence ID" value="SPU55622.1"/>
    <property type="molecule type" value="Genomic_DNA"/>
</dbReference>
<evidence type="ECO:0000313" key="2">
    <source>
        <dbReference type="EMBL" id="MDX2335851.1"/>
    </source>
</evidence>
<reference evidence="2 6" key="5">
    <citation type="journal article" date="2023" name="FEMS Microbes">
        <title>Whole genomes of deep-sea sponge-associated bacteria exhibit high novel natural product potential.</title>
        <authorList>
            <person name="Hesketh-Best P.J."/>
            <person name="January G.G."/>
            <person name="Koch M.J."/>
            <person name="Warburton P.J."/>
            <person name="Howell K.L."/>
            <person name="Upton M."/>
        </authorList>
    </citation>
    <scope>NUCLEOTIDE SEQUENCE [LARGE SCALE GENOMIC DNA]</scope>
    <source>
        <strain evidence="2 6">PC206-O</strain>
    </source>
</reference>
<dbReference type="Proteomes" id="UP000251186">
    <property type="component" value="Unassembled WGS sequence"/>
</dbReference>
<dbReference type="EMBL" id="JAMYEC010000008">
    <property type="protein sequence ID" value="MDX2335851.1"/>
    <property type="molecule type" value="Genomic_DNA"/>
</dbReference>
<proteinExistence type="predicted"/>